<evidence type="ECO:0000313" key="2">
    <source>
        <dbReference type="EMBL" id="MBV2127631.1"/>
    </source>
</evidence>
<evidence type="ECO:0008006" key="4">
    <source>
        <dbReference type="Google" id="ProtNLM"/>
    </source>
</evidence>
<accession>A0ABS6MH21</accession>
<dbReference type="PROSITE" id="PS51257">
    <property type="entry name" value="PROKAR_LIPOPROTEIN"/>
    <property type="match status" value="1"/>
</dbReference>
<dbReference type="Proteomes" id="UP000704611">
    <property type="component" value="Unassembled WGS sequence"/>
</dbReference>
<evidence type="ECO:0000313" key="3">
    <source>
        <dbReference type="Proteomes" id="UP000704611"/>
    </source>
</evidence>
<dbReference type="EMBL" id="JAHRID010000001">
    <property type="protein sequence ID" value="MBV2127631.1"/>
    <property type="molecule type" value="Genomic_DNA"/>
</dbReference>
<evidence type="ECO:0000256" key="1">
    <source>
        <dbReference type="SAM" id="SignalP"/>
    </source>
</evidence>
<organism evidence="2 3">
    <name type="scientific">Arsukibacterium indicum</name>
    <dbReference type="NCBI Taxonomy" id="2848612"/>
    <lineage>
        <taxon>Bacteria</taxon>
        <taxon>Pseudomonadati</taxon>
        <taxon>Pseudomonadota</taxon>
        <taxon>Gammaproteobacteria</taxon>
        <taxon>Chromatiales</taxon>
        <taxon>Chromatiaceae</taxon>
        <taxon>Arsukibacterium</taxon>
    </lineage>
</organism>
<keyword evidence="3" id="KW-1185">Reference proteome</keyword>
<comment type="caution">
    <text evidence="2">The sequence shown here is derived from an EMBL/GenBank/DDBJ whole genome shotgun (WGS) entry which is preliminary data.</text>
</comment>
<protein>
    <recommendedName>
        <fullName evidence="4">Lipoprotein</fullName>
    </recommendedName>
</protein>
<reference evidence="2 3" key="1">
    <citation type="submission" date="2021-06" db="EMBL/GenBank/DDBJ databases">
        <title>Rheinheimera indica sp. nov., isolated from deep-sea sediment.</title>
        <authorList>
            <person name="Wang Z."/>
            <person name="Zhang X.-Y."/>
        </authorList>
    </citation>
    <scope>NUCLEOTIDE SEQUENCE [LARGE SCALE GENOMIC DNA]</scope>
    <source>
        <strain evidence="2 3">SM2107</strain>
    </source>
</reference>
<proteinExistence type="predicted"/>
<feature type="chain" id="PRO_5047488028" description="Lipoprotein" evidence="1">
    <location>
        <begin position="20"/>
        <end position="182"/>
    </location>
</feature>
<keyword evidence="1" id="KW-0732">Signal</keyword>
<name>A0ABS6MH21_9GAMM</name>
<gene>
    <name evidence="2" type="ORF">KQY15_00785</name>
</gene>
<feature type="signal peptide" evidence="1">
    <location>
        <begin position="1"/>
        <end position="19"/>
    </location>
</feature>
<sequence length="182" mass="19773">MKKLSAILLVIVAATSLSACITYKAPKYQSSADTLLHLQQLNVAPVAVTAVNRPAGIKDHLQCQTQGQVKADGGYAYYVEGALRSELAKANLLDNNAAIQLTGILHQVSFNSWRNSWQLALELTSSNGRKLHTKTNYRGEAVSLEEETSCRLVAQSMSAAVQQLLQQTLTSDDFATLLQPMP</sequence>
<dbReference type="RefSeq" id="WP_217666490.1">
    <property type="nucleotide sequence ID" value="NZ_JAHRID010000001.1"/>
</dbReference>